<dbReference type="GO" id="GO:0003677">
    <property type="term" value="F:DNA binding"/>
    <property type="evidence" value="ECO:0007669"/>
    <property type="project" value="UniProtKB-UniRule"/>
</dbReference>
<dbReference type="OrthoDB" id="2122982at2759"/>
<dbReference type="Pfam" id="PF05485">
    <property type="entry name" value="THAP"/>
    <property type="match status" value="1"/>
</dbReference>
<dbReference type="SMART" id="SM00980">
    <property type="entry name" value="THAP"/>
    <property type="match status" value="1"/>
</dbReference>
<protein>
    <recommendedName>
        <fullName evidence="6">THAP-type domain-containing protein</fullName>
    </recommendedName>
</protein>
<proteinExistence type="predicted"/>
<dbReference type="AlphaFoldDB" id="A0A9N9R619"/>
<dbReference type="Proteomes" id="UP001153714">
    <property type="component" value="Chromosome 21"/>
</dbReference>
<keyword evidence="3" id="KW-0862">Zinc</keyword>
<sequence>MPSSNLCVFGCITTGVTIHKFPNPMKYPDIFKTWVELAAETNEVIYKNRYVCDRHFAENVKNRNNRLNKLAVPTLQLPNTQIDVPACAQPASSKRSQPTDYDCHITTINKDHSYCMKVGQSNTARVPLYKEGERNFYQDIIDFNEENSADDSMEMANSGDEVE</sequence>
<keyword evidence="2 5" id="KW-0863">Zinc-finger</keyword>
<reference evidence="7" key="1">
    <citation type="submission" date="2021-12" db="EMBL/GenBank/DDBJ databases">
        <authorList>
            <person name="King R."/>
        </authorList>
    </citation>
    <scope>NUCLEOTIDE SEQUENCE</scope>
</reference>
<dbReference type="InterPro" id="IPR006612">
    <property type="entry name" value="THAP_Znf"/>
</dbReference>
<organism evidence="7 8">
    <name type="scientific">Diatraea saccharalis</name>
    <name type="common">sugarcane borer</name>
    <dbReference type="NCBI Taxonomy" id="40085"/>
    <lineage>
        <taxon>Eukaryota</taxon>
        <taxon>Metazoa</taxon>
        <taxon>Ecdysozoa</taxon>
        <taxon>Arthropoda</taxon>
        <taxon>Hexapoda</taxon>
        <taxon>Insecta</taxon>
        <taxon>Pterygota</taxon>
        <taxon>Neoptera</taxon>
        <taxon>Endopterygota</taxon>
        <taxon>Lepidoptera</taxon>
        <taxon>Glossata</taxon>
        <taxon>Ditrysia</taxon>
        <taxon>Pyraloidea</taxon>
        <taxon>Crambidae</taxon>
        <taxon>Crambinae</taxon>
        <taxon>Diatraea</taxon>
    </lineage>
</organism>
<evidence type="ECO:0000256" key="4">
    <source>
        <dbReference type="ARBA" id="ARBA00023125"/>
    </source>
</evidence>
<evidence type="ECO:0000259" key="6">
    <source>
        <dbReference type="PROSITE" id="PS50950"/>
    </source>
</evidence>
<evidence type="ECO:0000256" key="5">
    <source>
        <dbReference type="PROSITE-ProRule" id="PRU00309"/>
    </source>
</evidence>
<keyword evidence="1" id="KW-0479">Metal-binding</keyword>
<dbReference type="SUPFAM" id="SSF57716">
    <property type="entry name" value="Glucocorticoid receptor-like (DNA-binding domain)"/>
    <property type="match status" value="1"/>
</dbReference>
<evidence type="ECO:0000256" key="3">
    <source>
        <dbReference type="ARBA" id="ARBA00022833"/>
    </source>
</evidence>
<keyword evidence="4 5" id="KW-0238">DNA-binding</keyword>
<dbReference type="PROSITE" id="PS50950">
    <property type="entry name" value="ZF_THAP"/>
    <property type="match status" value="1"/>
</dbReference>
<dbReference type="EMBL" id="OU893352">
    <property type="protein sequence ID" value="CAG9790351.1"/>
    <property type="molecule type" value="Genomic_DNA"/>
</dbReference>
<evidence type="ECO:0000256" key="2">
    <source>
        <dbReference type="ARBA" id="ARBA00022771"/>
    </source>
</evidence>
<dbReference type="SMART" id="SM00692">
    <property type="entry name" value="DM3"/>
    <property type="match status" value="1"/>
</dbReference>
<keyword evidence="8" id="KW-1185">Reference proteome</keyword>
<evidence type="ECO:0000256" key="1">
    <source>
        <dbReference type="ARBA" id="ARBA00022723"/>
    </source>
</evidence>
<name>A0A9N9R619_9NEOP</name>
<feature type="domain" description="THAP-type" evidence="6">
    <location>
        <begin position="1"/>
        <end position="76"/>
    </location>
</feature>
<evidence type="ECO:0000313" key="8">
    <source>
        <dbReference type="Proteomes" id="UP001153714"/>
    </source>
</evidence>
<dbReference type="GO" id="GO:0008270">
    <property type="term" value="F:zinc ion binding"/>
    <property type="evidence" value="ECO:0007669"/>
    <property type="project" value="UniProtKB-KW"/>
</dbReference>
<gene>
    <name evidence="7" type="ORF">DIATSA_LOCUS8020</name>
</gene>
<reference evidence="7" key="2">
    <citation type="submission" date="2022-10" db="EMBL/GenBank/DDBJ databases">
        <authorList>
            <consortium name="ENA_rothamsted_submissions"/>
            <consortium name="culmorum"/>
            <person name="King R."/>
        </authorList>
    </citation>
    <scope>NUCLEOTIDE SEQUENCE</scope>
</reference>
<evidence type="ECO:0000313" key="7">
    <source>
        <dbReference type="EMBL" id="CAG9790351.1"/>
    </source>
</evidence>
<accession>A0A9N9R619</accession>